<protein>
    <submittedName>
        <fullName evidence="2">Uncharacterized protein</fullName>
    </submittedName>
</protein>
<dbReference type="PROSITE" id="PS50005">
    <property type="entry name" value="TPR"/>
    <property type="match status" value="1"/>
</dbReference>
<dbReference type="SUPFAM" id="SSF48452">
    <property type="entry name" value="TPR-like"/>
    <property type="match status" value="1"/>
</dbReference>
<accession>A0A1F7X0J5</accession>
<dbReference type="AlphaFoldDB" id="A0A1F7X0J5"/>
<name>A0A1F7X0J5_9BACT</name>
<reference evidence="2 3" key="1">
    <citation type="journal article" date="2016" name="Nat. Commun.">
        <title>Thousands of microbial genomes shed light on interconnected biogeochemical processes in an aquifer system.</title>
        <authorList>
            <person name="Anantharaman K."/>
            <person name="Brown C.T."/>
            <person name="Hug L.A."/>
            <person name="Sharon I."/>
            <person name="Castelle C.J."/>
            <person name="Probst A.J."/>
            <person name="Thomas B.C."/>
            <person name="Singh A."/>
            <person name="Wilkins M.J."/>
            <person name="Karaoz U."/>
            <person name="Brodie E.L."/>
            <person name="Williams K.H."/>
            <person name="Hubbard S.S."/>
            <person name="Banfield J.F."/>
        </authorList>
    </citation>
    <scope>NUCLEOTIDE SEQUENCE [LARGE SCALE GENOMIC DNA]</scope>
</reference>
<dbReference type="Proteomes" id="UP000179219">
    <property type="component" value="Unassembled WGS sequence"/>
</dbReference>
<dbReference type="SMART" id="SM00028">
    <property type="entry name" value="TPR"/>
    <property type="match status" value="1"/>
</dbReference>
<dbReference type="EMBL" id="MGFP01000042">
    <property type="protein sequence ID" value="OGM08624.1"/>
    <property type="molecule type" value="Genomic_DNA"/>
</dbReference>
<dbReference type="InterPro" id="IPR019734">
    <property type="entry name" value="TPR_rpt"/>
</dbReference>
<evidence type="ECO:0000256" key="1">
    <source>
        <dbReference type="PROSITE-ProRule" id="PRU00339"/>
    </source>
</evidence>
<dbReference type="InterPro" id="IPR011990">
    <property type="entry name" value="TPR-like_helical_dom_sf"/>
</dbReference>
<evidence type="ECO:0000313" key="3">
    <source>
        <dbReference type="Proteomes" id="UP000179219"/>
    </source>
</evidence>
<sequence length="231" mass="25979">MTVDLAQEAISKALSGDWKSACLINQNILNSTPNDIDALNRLARAYSELGKLKKAKSFAQKVLIIDPFNSIASKAIEKWKKLKKGETYCSKPLDPQTFLEEPGKTKIASLMHLGSPKILAKIDAGDEVFLNTHCHKVYVSTKDGKYIGRISDDLSARLRRLIQLGNVYQVCIKSIKNTEVKIFIREVVRSKKLSDTPSFTTEKIDYVSFTPPELVHNKIESDYEISESEEE</sequence>
<comment type="caution">
    <text evidence="2">The sequence shown here is derived from an EMBL/GenBank/DDBJ whole genome shotgun (WGS) entry which is preliminary data.</text>
</comment>
<organism evidence="2 3">
    <name type="scientific">Candidatus Woesebacteria bacterium RBG_13_34_9</name>
    <dbReference type="NCBI Taxonomy" id="1802477"/>
    <lineage>
        <taxon>Bacteria</taxon>
        <taxon>Candidatus Woeseibacteriota</taxon>
    </lineage>
</organism>
<evidence type="ECO:0000313" key="2">
    <source>
        <dbReference type="EMBL" id="OGM08624.1"/>
    </source>
</evidence>
<feature type="repeat" description="TPR" evidence="1">
    <location>
        <begin position="36"/>
        <end position="69"/>
    </location>
</feature>
<dbReference type="Gene3D" id="1.25.40.10">
    <property type="entry name" value="Tetratricopeptide repeat domain"/>
    <property type="match status" value="1"/>
</dbReference>
<gene>
    <name evidence="2" type="ORF">A2159_03690</name>
</gene>
<proteinExistence type="predicted"/>
<keyword evidence="1" id="KW-0802">TPR repeat</keyword>